<dbReference type="EMBL" id="CP104003">
    <property type="protein sequence ID" value="UWM56465.1"/>
    <property type="molecule type" value="Genomic_DNA"/>
</dbReference>
<gene>
    <name evidence="9" type="ORF">N0B31_09260</name>
</gene>
<feature type="transmembrane region" description="Helical" evidence="7">
    <location>
        <begin position="167"/>
        <end position="189"/>
    </location>
</feature>
<feature type="domain" description="Type II secretion system protein GspF" evidence="8">
    <location>
        <begin position="568"/>
        <end position="690"/>
    </location>
</feature>
<feature type="transmembrane region" description="Helical" evidence="7">
    <location>
        <begin position="495"/>
        <end position="517"/>
    </location>
</feature>
<accession>A0A9E7R5V3</accession>
<dbReference type="InterPro" id="IPR056569">
    <property type="entry name" value="ArlJ-like"/>
</dbReference>
<keyword evidence="3 7" id="KW-0812">Transmembrane</keyword>
<evidence type="ECO:0000256" key="6">
    <source>
        <dbReference type="SAM" id="MobiDB-lite"/>
    </source>
</evidence>
<feature type="transmembrane region" description="Helical" evidence="7">
    <location>
        <begin position="754"/>
        <end position="774"/>
    </location>
</feature>
<feature type="transmembrane region" description="Helical" evidence="7">
    <location>
        <begin position="221"/>
        <end position="247"/>
    </location>
</feature>
<dbReference type="PANTHER" id="PTHR35402">
    <property type="entry name" value="INTEGRAL MEMBRANE PROTEIN-RELATED"/>
    <property type="match status" value="1"/>
</dbReference>
<evidence type="ECO:0000256" key="5">
    <source>
        <dbReference type="ARBA" id="ARBA00023136"/>
    </source>
</evidence>
<evidence type="ECO:0000313" key="9">
    <source>
        <dbReference type="EMBL" id="UWM56465.1"/>
    </source>
</evidence>
<dbReference type="Proteomes" id="UP001057580">
    <property type="component" value="Chromosome"/>
</dbReference>
<feature type="compositionally biased region" description="Low complexity" evidence="6">
    <location>
        <begin position="34"/>
        <end position="51"/>
    </location>
</feature>
<evidence type="ECO:0000256" key="1">
    <source>
        <dbReference type="ARBA" id="ARBA00004651"/>
    </source>
</evidence>
<feature type="transmembrane region" description="Helical" evidence="7">
    <location>
        <begin position="670"/>
        <end position="691"/>
    </location>
</feature>
<protein>
    <submittedName>
        <fullName evidence="9">Type II secretion system F family protein</fullName>
    </submittedName>
</protein>
<keyword evidence="4 7" id="KW-1133">Transmembrane helix</keyword>
<dbReference type="GO" id="GO:0005886">
    <property type="term" value="C:plasma membrane"/>
    <property type="evidence" value="ECO:0007669"/>
    <property type="project" value="UniProtKB-SubCell"/>
</dbReference>
<dbReference type="RefSeq" id="WP_260643579.1">
    <property type="nucleotide sequence ID" value="NZ_CP104003.1"/>
</dbReference>
<keyword evidence="5 7" id="KW-0472">Membrane</keyword>
<keyword evidence="2" id="KW-1003">Cell membrane</keyword>
<feature type="compositionally biased region" description="Basic and acidic residues" evidence="6">
    <location>
        <begin position="448"/>
        <end position="462"/>
    </location>
</feature>
<feature type="compositionally biased region" description="Basic and acidic residues" evidence="6">
    <location>
        <begin position="57"/>
        <end position="67"/>
    </location>
</feature>
<dbReference type="PANTHER" id="PTHR35402:SF1">
    <property type="entry name" value="TYPE II SECRETION SYSTEM PROTEIN GSPF DOMAIN-CONTAINING PROTEIN"/>
    <property type="match status" value="1"/>
</dbReference>
<name>A0A9E7R5V3_9EURY</name>
<dbReference type="Pfam" id="PF00482">
    <property type="entry name" value="T2SSF"/>
    <property type="match status" value="2"/>
</dbReference>
<keyword evidence="10" id="KW-1185">Reference proteome</keyword>
<evidence type="ECO:0000256" key="4">
    <source>
        <dbReference type="ARBA" id="ARBA00022989"/>
    </source>
</evidence>
<feature type="region of interest" description="Disordered" evidence="6">
    <location>
        <begin position="443"/>
        <end position="462"/>
    </location>
</feature>
<proteinExistence type="predicted"/>
<evidence type="ECO:0000313" key="10">
    <source>
        <dbReference type="Proteomes" id="UP001057580"/>
    </source>
</evidence>
<organism evidence="9 10">
    <name type="scientific">Salinirubellus salinus</name>
    <dbReference type="NCBI Taxonomy" id="1364945"/>
    <lineage>
        <taxon>Archaea</taxon>
        <taxon>Methanobacteriati</taxon>
        <taxon>Methanobacteriota</taxon>
        <taxon>Stenosarchaea group</taxon>
        <taxon>Halobacteria</taxon>
        <taxon>Halobacteriales</taxon>
        <taxon>Natronomonadaceae</taxon>
        <taxon>Salinirubellus</taxon>
    </lineage>
</organism>
<comment type="subcellular location">
    <subcellularLocation>
        <location evidence="1">Cell membrane</location>
        <topology evidence="1">Multi-pass membrane protein</topology>
    </subcellularLocation>
</comment>
<dbReference type="KEGG" id="ssai:N0B31_09260"/>
<feature type="transmembrane region" description="Helical" evidence="7">
    <location>
        <begin position="523"/>
        <end position="548"/>
    </location>
</feature>
<evidence type="ECO:0000256" key="2">
    <source>
        <dbReference type="ARBA" id="ARBA00022475"/>
    </source>
</evidence>
<feature type="domain" description="Type II secretion system protein GspF" evidence="8">
    <location>
        <begin position="269"/>
        <end position="395"/>
    </location>
</feature>
<dbReference type="GeneID" id="74942608"/>
<dbReference type="InterPro" id="IPR018076">
    <property type="entry name" value="T2SS_GspF_dom"/>
</dbReference>
<evidence type="ECO:0000256" key="3">
    <source>
        <dbReference type="ARBA" id="ARBA00022692"/>
    </source>
</evidence>
<reference evidence="9" key="1">
    <citation type="submission" date="2022-09" db="EMBL/GenBank/DDBJ databases">
        <title>Diverse halophilic archaea isolated from saline environments.</title>
        <authorList>
            <person name="Cui H.-L."/>
        </authorList>
    </citation>
    <scope>NUCLEOTIDE SEQUENCE</scope>
    <source>
        <strain evidence="9">ZS-35-S2</strain>
    </source>
</reference>
<sequence length="775" mass="82616">MSDGGTPERSGDGHEDGDGPAGDATNGHRGDGVDAGAAGPGDVDASDLPADSPAPPDRPDETGRDNVRSMGTQGEAQAREELASFDPDADGPTPDLGPDADPEGAPPPEYAIEGLSGMGAPPVEEQIEAYRRQYGFVRTFFRVRSDRYRDLQRSLNQARIGESYDTYLARAATYALVAAVVGVVLGALLTLGLARVGAFDAIRAPAALRGGGSAFVFENRVLFGGIAVSILTALVLGGATYLVAVYYPSAAVSTRRQSIDVTLPHAIVYMYALSYGGMNLSELVRSLADAEDTYGEVAREFDTVVRDLELFGNDLFTALQNLRNTTPSDNLEQFLDDLLSVLDSGGEVTGFLEDEARGYLEEAGDAQEDFLETLAILSEVFIVGFVATPLFLVVILVVISLVGGQTIAQLTLLVYAVIPIGMVMFLVLVDTLSEPYVQRGRVAAPDRTVPEEEHGSPAPDDERLAAYRSQRRRDDLRGLVTDPVTLFRDEPRYTLALTVPLALGTVAGLLATGTVGLRPEAFVAAPIANTTWLVVVPLLTVMVPLSVGHEYRAARERRLTRRFPNTLSILASANKMGIGLTEGIGLVVRSSSGTIAEELRKVRNDILWNASTSEALLAFGARLHVPQLARTSRLLAEGIRSTGDLSRVLSIAAEDARNRYKLDRARTREMTSYVAIVVIGYLVYLLVVLLLDANYLGPIAETADPPTTGLGGAQPPLSFTSVPVDVYEAVFFHSALIQGVGSGLLAGKLSDNTVLSGLKFSIGLVTIALVAFTFV</sequence>
<dbReference type="AlphaFoldDB" id="A0A9E7R5V3"/>
<feature type="transmembrane region" description="Helical" evidence="7">
    <location>
        <begin position="407"/>
        <end position="429"/>
    </location>
</feature>
<evidence type="ECO:0000259" key="8">
    <source>
        <dbReference type="Pfam" id="PF00482"/>
    </source>
</evidence>
<feature type="transmembrane region" description="Helical" evidence="7">
    <location>
        <begin position="380"/>
        <end position="401"/>
    </location>
</feature>
<feature type="region of interest" description="Disordered" evidence="6">
    <location>
        <begin position="1"/>
        <end position="118"/>
    </location>
</feature>
<evidence type="ECO:0000256" key="7">
    <source>
        <dbReference type="SAM" id="Phobius"/>
    </source>
</evidence>